<feature type="signal peptide" evidence="1">
    <location>
        <begin position="1"/>
        <end position="18"/>
    </location>
</feature>
<dbReference type="OrthoDB" id="8300214at2759"/>
<comment type="caution">
    <text evidence="2">The sequence shown here is derived from an EMBL/GenBank/DDBJ whole genome shotgun (WGS) entry which is preliminary data.</text>
</comment>
<evidence type="ECO:0000256" key="1">
    <source>
        <dbReference type="SAM" id="SignalP"/>
    </source>
</evidence>
<organism evidence="2 3">
    <name type="scientific">Arctia plantaginis</name>
    <name type="common">Wood tiger moth</name>
    <name type="synonym">Phalaena plantaginis</name>
    <dbReference type="NCBI Taxonomy" id="874455"/>
    <lineage>
        <taxon>Eukaryota</taxon>
        <taxon>Metazoa</taxon>
        <taxon>Ecdysozoa</taxon>
        <taxon>Arthropoda</taxon>
        <taxon>Hexapoda</taxon>
        <taxon>Insecta</taxon>
        <taxon>Pterygota</taxon>
        <taxon>Neoptera</taxon>
        <taxon>Endopterygota</taxon>
        <taxon>Lepidoptera</taxon>
        <taxon>Glossata</taxon>
        <taxon>Ditrysia</taxon>
        <taxon>Noctuoidea</taxon>
        <taxon>Erebidae</taxon>
        <taxon>Arctiinae</taxon>
        <taxon>Arctia</taxon>
    </lineage>
</organism>
<protein>
    <submittedName>
        <fullName evidence="2">Uncharacterized protein</fullName>
    </submittedName>
</protein>
<dbReference type="AlphaFoldDB" id="A0A8S0Z069"/>
<sequence>MSRIWWVVVAAALAIAAADEASDPEGLLEPVIGLITFPYFSNFSNHRMNLYRNLTSSKIRDKSGIMAAVVP</sequence>
<dbReference type="Proteomes" id="UP000494256">
    <property type="component" value="Unassembled WGS sequence"/>
</dbReference>
<reference evidence="2 3" key="1">
    <citation type="submission" date="2020-04" db="EMBL/GenBank/DDBJ databases">
        <authorList>
            <person name="Wallbank WR R."/>
            <person name="Pardo Diaz C."/>
            <person name="Kozak K."/>
            <person name="Martin S."/>
            <person name="Jiggins C."/>
            <person name="Moest M."/>
            <person name="Warren A I."/>
            <person name="Byers J.R.P. K."/>
            <person name="Montejo-Kovacevich G."/>
            <person name="Yen C E."/>
        </authorList>
    </citation>
    <scope>NUCLEOTIDE SEQUENCE [LARGE SCALE GENOMIC DNA]</scope>
</reference>
<feature type="chain" id="PRO_5035858880" evidence="1">
    <location>
        <begin position="19"/>
        <end position="71"/>
    </location>
</feature>
<evidence type="ECO:0000313" key="2">
    <source>
        <dbReference type="EMBL" id="CAB3223779.1"/>
    </source>
</evidence>
<evidence type="ECO:0000313" key="3">
    <source>
        <dbReference type="Proteomes" id="UP000494256"/>
    </source>
</evidence>
<accession>A0A8S0Z069</accession>
<name>A0A8S0Z069_ARCPL</name>
<dbReference type="EMBL" id="CADEBD010000171">
    <property type="protein sequence ID" value="CAB3223779.1"/>
    <property type="molecule type" value="Genomic_DNA"/>
</dbReference>
<keyword evidence="1" id="KW-0732">Signal</keyword>
<proteinExistence type="predicted"/>
<gene>
    <name evidence="2" type="ORF">APLA_LOCUS1569</name>
</gene>